<dbReference type="InterPro" id="IPR011004">
    <property type="entry name" value="Trimer_LpxA-like_sf"/>
</dbReference>
<proteinExistence type="predicted"/>
<protein>
    <submittedName>
        <fullName evidence="1">Acetyltransferase-like isoleucine patch superfamily enzyme</fullName>
    </submittedName>
</protein>
<dbReference type="Proteomes" id="UP001519290">
    <property type="component" value="Unassembled WGS sequence"/>
</dbReference>
<dbReference type="PANTHER" id="PTHR23416">
    <property type="entry name" value="SIALIC ACID SYNTHASE-RELATED"/>
    <property type="match status" value="1"/>
</dbReference>
<dbReference type="CDD" id="cd04647">
    <property type="entry name" value="LbH_MAT_like"/>
    <property type="match status" value="1"/>
</dbReference>
<dbReference type="SUPFAM" id="SSF51161">
    <property type="entry name" value="Trimeric LpxA-like enzymes"/>
    <property type="match status" value="1"/>
</dbReference>
<dbReference type="Gene3D" id="2.160.10.10">
    <property type="entry name" value="Hexapeptide repeat proteins"/>
    <property type="match status" value="1"/>
</dbReference>
<comment type="caution">
    <text evidence="1">The sequence shown here is derived from an EMBL/GenBank/DDBJ whole genome shotgun (WGS) entry which is preliminary data.</text>
</comment>
<name>A0ABS4WVH6_9MICO</name>
<sequence>MAVTITQIAAYEDANGNRIEFTGSAPIVSGITVLFRGSNNVLTVDSTARIHKLYLRFDSHNGRCRIGGNRGVAPLKAGIRVGQDSAVEIGDDVSTTAHVDISAVEGTSVTIGDDVMIATGVRLRTDDGHPIFDVSDGRRVNTAKSIEVGNHVWLAIDSFLLGGARIGNGTVVGARALVTKSFPNNCILAGVPAAVIRRDVAWERPHLSVTPPYYKPDASTVQKSEYWHHTEG</sequence>
<dbReference type="PANTHER" id="PTHR23416:SF78">
    <property type="entry name" value="LIPOPOLYSACCHARIDE BIOSYNTHESIS O-ACETYL TRANSFERASE WBBJ-RELATED"/>
    <property type="match status" value="1"/>
</dbReference>
<accession>A0ABS4WVH6</accession>
<organism evidence="1 2">
    <name type="scientific">Brachybacterium sacelli</name>
    <dbReference type="NCBI Taxonomy" id="173364"/>
    <lineage>
        <taxon>Bacteria</taxon>
        <taxon>Bacillati</taxon>
        <taxon>Actinomycetota</taxon>
        <taxon>Actinomycetes</taxon>
        <taxon>Micrococcales</taxon>
        <taxon>Dermabacteraceae</taxon>
        <taxon>Brachybacterium</taxon>
    </lineage>
</organism>
<gene>
    <name evidence="1" type="ORF">JOF43_000159</name>
</gene>
<keyword evidence="2" id="KW-1185">Reference proteome</keyword>
<evidence type="ECO:0000313" key="1">
    <source>
        <dbReference type="EMBL" id="MBP2380202.1"/>
    </source>
</evidence>
<dbReference type="InterPro" id="IPR051159">
    <property type="entry name" value="Hexapeptide_acetyltransf"/>
</dbReference>
<evidence type="ECO:0000313" key="2">
    <source>
        <dbReference type="Proteomes" id="UP001519290"/>
    </source>
</evidence>
<reference evidence="1 2" key="1">
    <citation type="submission" date="2021-03" db="EMBL/GenBank/DDBJ databases">
        <title>Sequencing the genomes of 1000 actinobacteria strains.</title>
        <authorList>
            <person name="Klenk H.-P."/>
        </authorList>
    </citation>
    <scope>NUCLEOTIDE SEQUENCE [LARGE SCALE GENOMIC DNA]</scope>
    <source>
        <strain evidence="1 2">DSM 14566</strain>
    </source>
</reference>
<dbReference type="EMBL" id="JAGIOD010000001">
    <property type="protein sequence ID" value="MBP2380202.1"/>
    <property type="molecule type" value="Genomic_DNA"/>
</dbReference>
<dbReference type="RefSeq" id="WP_209897902.1">
    <property type="nucleotide sequence ID" value="NZ_BAAAJW010000006.1"/>
</dbReference>